<dbReference type="InterPro" id="IPR007076">
    <property type="entry name" value="TfoX_N"/>
</dbReference>
<evidence type="ECO:0000313" key="2">
    <source>
        <dbReference type="EMBL" id="QNL99698.1"/>
    </source>
</evidence>
<organism evidence="2 3">
    <name type="scientific">Wujia chipingensis</name>
    <dbReference type="NCBI Taxonomy" id="2763670"/>
    <lineage>
        <taxon>Bacteria</taxon>
        <taxon>Bacillati</taxon>
        <taxon>Bacillota</taxon>
        <taxon>Clostridia</taxon>
        <taxon>Lachnospirales</taxon>
        <taxon>Lachnospiraceae</taxon>
        <taxon>Wujia</taxon>
    </lineage>
</organism>
<protein>
    <submittedName>
        <fullName evidence="2">TfoX/Sxy family protein</fullName>
    </submittedName>
</protein>
<dbReference type="RefSeq" id="WP_249321310.1">
    <property type="nucleotide sequence ID" value="NZ_CP060632.1"/>
</dbReference>
<proteinExistence type="predicted"/>
<dbReference type="KEGG" id="wcp:H9Q76_13485"/>
<dbReference type="Pfam" id="PF04993">
    <property type="entry name" value="TfoX_N"/>
    <property type="match status" value="1"/>
</dbReference>
<dbReference type="Proteomes" id="UP000515819">
    <property type="component" value="Chromosome"/>
</dbReference>
<dbReference type="Gene3D" id="3.30.1460.30">
    <property type="entry name" value="YgaC/TfoX-N like chaperone"/>
    <property type="match status" value="1"/>
</dbReference>
<dbReference type="AlphaFoldDB" id="A0A7G9FMB7"/>
<evidence type="ECO:0000313" key="3">
    <source>
        <dbReference type="Proteomes" id="UP000515819"/>
    </source>
</evidence>
<reference evidence="2 3" key="1">
    <citation type="submission" date="2020-08" db="EMBL/GenBank/DDBJ databases">
        <authorList>
            <person name="Liu C."/>
            <person name="Sun Q."/>
        </authorList>
    </citation>
    <scope>NUCLEOTIDE SEQUENCE [LARGE SCALE GENOMIC DNA]</scope>
    <source>
        <strain evidence="2 3">NSJ-4</strain>
    </source>
</reference>
<name>A0A7G9FMB7_9FIRM</name>
<dbReference type="SUPFAM" id="SSF159894">
    <property type="entry name" value="YgaC/TfoX-N like"/>
    <property type="match status" value="1"/>
</dbReference>
<dbReference type="EMBL" id="CP060632">
    <property type="protein sequence ID" value="QNL99698.1"/>
    <property type="molecule type" value="Genomic_DNA"/>
</dbReference>
<sequence length="107" mass="12453">MTKNKELADYIMDQLSDLGDIRNIPMMGGYIFYYKELIFGGIYENGFFVKITEASKKYMPDSLPEPPYEGAKLMLPVTILDDKDALQIMVEEMYPELPERKTKKKKK</sequence>
<gene>
    <name evidence="2" type="ORF">H9Q76_13485</name>
</gene>
<accession>A0A7G9FMB7</accession>
<feature type="domain" description="TfoX N-terminal" evidence="1">
    <location>
        <begin position="13"/>
        <end position="91"/>
    </location>
</feature>
<evidence type="ECO:0000259" key="1">
    <source>
        <dbReference type="Pfam" id="PF04993"/>
    </source>
</evidence>
<keyword evidence="3" id="KW-1185">Reference proteome</keyword>